<dbReference type="Gene3D" id="3.40.50.300">
    <property type="entry name" value="P-loop containing nucleotide triphosphate hydrolases"/>
    <property type="match status" value="1"/>
</dbReference>
<dbReference type="SUPFAM" id="SSF52540">
    <property type="entry name" value="P-loop containing nucleoside triphosphate hydrolases"/>
    <property type="match status" value="1"/>
</dbReference>
<name>A0ABR4N0D9_9FUNG</name>
<dbReference type="Pfam" id="PF00004">
    <property type="entry name" value="AAA"/>
    <property type="match status" value="1"/>
</dbReference>
<gene>
    <name evidence="5" type="primary">AFG2_8</name>
    <name evidence="4" type="synonym">AFG2_7</name>
    <name evidence="4" type="ORF">HK105_207451</name>
    <name evidence="5" type="ORF">HK105_207453</name>
</gene>
<keyword evidence="6" id="KW-1185">Reference proteome</keyword>
<reference evidence="5 6" key="1">
    <citation type="submission" date="2023-09" db="EMBL/GenBank/DDBJ databases">
        <title>Pangenome analysis of Batrachochytrium dendrobatidis and related Chytrids.</title>
        <authorList>
            <person name="Yacoub M.N."/>
            <person name="Stajich J.E."/>
            <person name="James T.Y."/>
        </authorList>
    </citation>
    <scope>NUCLEOTIDE SEQUENCE [LARGE SCALE GENOMIC DNA]</scope>
    <source>
        <strain evidence="5 6">JEL0888</strain>
    </source>
</reference>
<evidence type="ECO:0000313" key="6">
    <source>
        <dbReference type="Proteomes" id="UP001527925"/>
    </source>
</evidence>
<keyword evidence="2" id="KW-0067">ATP-binding</keyword>
<feature type="domain" description="ATPase AAA-type core" evidence="3">
    <location>
        <begin position="66"/>
        <end position="98"/>
    </location>
</feature>
<dbReference type="InterPro" id="IPR003959">
    <property type="entry name" value="ATPase_AAA_core"/>
</dbReference>
<protein>
    <submittedName>
        <fullName evidence="5">AAA+-type ATPase</fullName>
    </submittedName>
</protein>
<dbReference type="PANTHER" id="PTHR23073">
    <property type="entry name" value="26S PROTEASOME REGULATORY SUBUNIT"/>
    <property type="match status" value="1"/>
</dbReference>
<evidence type="ECO:0000259" key="3">
    <source>
        <dbReference type="Pfam" id="PF00004"/>
    </source>
</evidence>
<dbReference type="InterPro" id="IPR027417">
    <property type="entry name" value="P-loop_NTPase"/>
</dbReference>
<evidence type="ECO:0000256" key="2">
    <source>
        <dbReference type="ARBA" id="ARBA00022840"/>
    </source>
</evidence>
<comment type="caution">
    <text evidence="5">The sequence shown here is derived from an EMBL/GenBank/DDBJ whole genome shotgun (WGS) entry which is preliminary data.</text>
</comment>
<proteinExistence type="predicted"/>
<sequence length="411" mass="44391">MPLARTVFEVLVPLPPVATTRDPAAAAAFNAIGGLADQIAAGRALDPPLCDTARFARFGLRLPRSLLLFGPPGTGKTKIARAVAAETGAHAIALDRRPLNSFASIAAFQHTINKGLRTVFGVRTATAVSPLLVESGIGSLAAISFAATMRLFNRACEKRTPIRLICHNPQVHNPCRTRKWCLSRRVRQQRRNHHAVGRPDLPVSSRDDLREFVLARTLATSSRNDSTDRYAAAGFIHTAGFVHDPMFDQPRSRGVRLVAALRMNGLWTARSALRIAGLLVSHPFAADRCILCNHGIDNVHPLAHLVLVCVSVRAARRQGVSSPLIDSAKEQVPQVDDHSILTRLLGGVSQGEAVPGQAWLGGGAVEHVQGGTEGRPPAARLAGFLSVAYPRYQARLSHFHKERQLEAAQHD</sequence>
<evidence type="ECO:0000256" key="1">
    <source>
        <dbReference type="ARBA" id="ARBA00022741"/>
    </source>
</evidence>
<accession>A0ABR4N0D9</accession>
<dbReference type="EMBL" id="JADGIZ020000053">
    <property type="protein sequence ID" value="KAL2912996.1"/>
    <property type="molecule type" value="Genomic_DNA"/>
</dbReference>
<dbReference type="EMBL" id="JADGIZ020000053">
    <property type="protein sequence ID" value="KAL2912998.1"/>
    <property type="molecule type" value="Genomic_DNA"/>
</dbReference>
<organism evidence="5 6">
    <name type="scientific">Polyrhizophydium stewartii</name>
    <dbReference type="NCBI Taxonomy" id="2732419"/>
    <lineage>
        <taxon>Eukaryota</taxon>
        <taxon>Fungi</taxon>
        <taxon>Fungi incertae sedis</taxon>
        <taxon>Chytridiomycota</taxon>
        <taxon>Chytridiomycota incertae sedis</taxon>
        <taxon>Chytridiomycetes</taxon>
        <taxon>Rhizophydiales</taxon>
        <taxon>Rhizophydiales incertae sedis</taxon>
        <taxon>Polyrhizophydium</taxon>
    </lineage>
</organism>
<dbReference type="InterPro" id="IPR050221">
    <property type="entry name" value="26S_Proteasome_ATPase"/>
</dbReference>
<dbReference type="Proteomes" id="UP001527925">
    <property type="component" value="Unassembled WGS sequence"/>
</dbReference>
<evidence type="ECO:0000313" key="5">
    <source>
        <dbReference type="EMBL" id="KAL2912998.1"/>
    </source>
</evidence>
<keyword evidence="1" id="KW-0547">Nucleotide-binding</keyword>
<evidence type="ECO:0000313" key="4">
    <source>
        <dbReference type="EMBL" id="KAL2912996.1"/>
    </source>
</evidence>